<proteinExistence type="inferred from homology"/>
<dbReference type="InterPro" id="IPR022300">
    <property type="entry name" value="PPK2-rel_1"/>
</dbReference>
<dbReference type="Gene3D" id="3.40.50.300">
    <property type="entry name" value="P-loop containing nucleotide triphosphate hydrolases"/>
    <property type="match status" value="1"/>
</dbReference>
<dbReference type="OrthoDB" id="9775224at2"/>
<dbReference type="PIRSF" id="PIRSF028756">
    <property type="entry name" value="PPK2_prd"/>
    <property type="match status" value="1"/>
</dbReference>
<reference evidence="6 7" key="1">
    <citation type="submission" date="2011-10" db="EMBL/GenBank/DDBJ databases">
        <title>Genome sequence of Gluconobacter morbifer G707, isolated from Drosophila gut.</title>
        <authorList>
            <person name="Lee W.-J."/>
            <person name="Kim E.-K."/>
        </authorList>
    </citation>
    <scope>NUCLEOTIDE SEQUENCE [LARGE SCALE GENOMIC DNA]</scope>
    <source>
        <strain evidence="6 7">G707</strain>
    </source>
</reference>
<evidence type="ECO:0000256" key="2">
    <source>
        <dbReference type="ARBA" id="ARBA00022679"/>
    </source>
</evidence>
<dbReference type="Pfam" id="PF03976">
    <property type="entry name" value="PPK2"/>
    <property type="match status" value="1"/>
</dbReference>
<comment type="caution">
    <text evidence="6">The sequence shown here is derived from an EMBL/GenBank/DDBJ whole genome shotgun (WGS) entry which is preliminary data.</text>
</comment>
<evidence type="ECO:0000256" key="1">
    <source>
        <dbReference type="ARBA" id="ARBA00009924"/>
    </source>
</evidence>
<evidence type="ECO:0000259" key="5">
    <source>
        <dbReference type="Pfam" id="PF03976"/>
    </source>
</evidence>
<feature type="domain" description="Polyphosphate kinase-2-related" evidence="5">
    <location>
        <begin position="36"/>
        <end position="264"/>
    </location>
</feature>
<dbReference type="InterPro" id="IPR027417">
    <property type="entry name" value="P-loop_NTPase"/>
</dbReference>
<dbReference type="PATRIC" id="fig|1088869.3.peg.2745"/>
<protein>
    <recommendedName>
        <fullName evidence="5">Polyphosphate kinase-2-related domain-containing protein</fullName>
    </recommendedName>
</protein>
<keyword evidence="3" id="KW-0418">Kinase</keyword>
<feature type="region of interest" description="Disordered" evidence="4">
    <location>
        <begin position="278"/>
        <end position="299"/>
    </location>
</feature>
<dbReference type="NCBIfam" id="TIGR03709">
    <property type="entry name" value="PPK2_rel_1"/>
    <property type="match status" value="1"/>
</dbReference>
<dbReference type="RefSeq" id="WP_008852893.1">
    <property type="nucleotide sequence ID" value="NZ_AGQV01000015.1"/>
</dbReference>
<organism evidence="6 7">
    <name type="scientific">Gluconobacter morbifer G707</name>
    <dbReference type="NCBI Taxonomy" id="1088869"/>
    <lineage>
        <taxon>Bacteria</taxon>
        <taxon>Pseudomonadati</taxon>
        <taxon>Pseudomonadota</taxon>
        <taxon>Alphaproteobacteria</taxon>
        <taxon>Acetobacterales</taxon>
        <taxon>Acetobacteraceae</taxon>
        <taxon>Gluconobacter</taxon>
    </lineage>
</organism>
<gene>
    <name evidence="6" type="ORF">GMO_27520</name>
</gene>
<dbReference type="InterPro" id="IPR016898">
    <property type="entry name" value="Polyphosphate_phosphotransfera"/>
</dbReference>
<name>G6XMN4_9PROT</name>
<sequence>MSADRIGLPSQLFITNGKNFNLSSISTNDKLGRQKAASRTRIRDCVDRMRILQQRLAAYATHGILVVLQGMDAAGKDGAIRHAFSGLNPQGVHVKSFKAPWGEEKLHDDLWRIHKAVPARGEIGIFNRSHYEDVLVERVHPDMVRARGLDPDQPHFWDNRLADLRGFETYLRHQNILVLKIFLHESREKQRQRLLRRLEMPEKRWKFSASDLKEREFWPHYSAAYEEAIRATATPEAPWIVVPADHKWLARVLVAETLLATLEGLHLKEPDEKLSDTLKSAQDALLAEAPSKTDKPSKK</sequence>
<dbReference type="GO" id="GO:0006797">
    <property type="term" value="P:polyphosphate metabolic process"/>
    <property type="evidence" value="ECO:0007669"/>
    <property type="project" value="InterPro"/>
</dbReference>
<dbReference type="GO" id="GO:0008976">
    <property type="term" value="F:polyphosphate kinase activity"/>
    <property type="evidence" value="ECO:0007669"/>
    <property type="project" value="InterPro"/>
</dbReference>
<accession>G6XMN4</accession>
<evidence type="ECO:0000313" key="7">
    <source>
        <dbReference type="Proteomes" id="UP000004949"/>
    </source>
</evidence>
<dbReference type="Proteomes" id="UP000004949">
    <property type="component" value="Unassembled WGS sequence"/>
</dbReference>
<dbReference type="EMBL" id="AGQV01000015">
    <property type="protein sequence ID" value="EHH66933.1"/>
    <property type="molecule type" value="Genomic_DNA"/>
</dbReference>
<keyword evidence="2" id="KW-0808">Transferase</keyword>
<dbReference type="AlphaFoldDB" id="G6XMN4"/>
<evidence type="ECO:0000256" key="3">
    <source>
        <dbReference type="ARBA" id="ARBA00022777"/>
    </source>
</evidence>
<evidence type="ECO:0000313" key="6">
    <source>
        <dbReference type="EMBL" id="EHH66933.1"/>
    </source>
</evidence>
<dbReference type="eggNOG" id="COG2326">
    <property type="taxonomic scope" value="Bacteria"/>
</dbReference>
<keyword evidence="7" id="KW-1185">Reference proteome</keyword>
<comment type="similarity">
    <text evidence="1">Belongs to the polyphosphate kinase 2 (PPK2) family. Class I subfamily.</text>
</comment>
<dbReference type="PANTHER" id="PTHR34383">
    <property type="entry name" value="POLYPHOSPHATE:AMP PHOSPHOTRANSFERASE-RELATED"/>
    <property type="match status" value="1"/>
</dbReference>
<dbReference type="STRING" id="1088869.GMO_27520"/>
<dbReference type="PANTHER" id="PTHR34383:SF3">
    <property type="entry name" value="POLYPHOSPHATE:AMP PHOSPHOTRANSFERASE"/>
    <property type="match status" value="1"/>
</dbReference>
<evidence type="ECO:0000256" key="4">
    <source>
        <dbReference type="SAM" id="MobiDB-lite"/>
    </source>
</evidence>
<dbReference type="SUPFAM" id="SSF52540">
    <property type="entry name" value="P-loop containing nucleoside triphosphate hydrolases"/>
    <property type="match status" value="1"/>
</dbReference>
<dbReference type="InterPro" id="IPR022488">
    <property type="entry name" value="PPK2-related"/>
</dbReference>